<gene>
    <name evidence="4" type="ORF">AALP_AAs50735U000200</name>
</gene>
<dbReference type="Gene3D" id="3.30.559.10">
    <property type="entry name" value="Chloramphenicol acetyltransferase-like domain"/>
    <property type="match status" value="2"/>
</dbReference>
<organism evidence="4 5">
    <name type="scientific">Arabis alpina</name>
    <name type="common">Alpine rock-cress</name>
    <dbReference type="NCBI Taxonomy" id="50452"/>
    <lineage>
        <taxon>Eukaryota</taxon>
        <taxon>Viridiplantae</taxon>
        <taxon>Streptophyta</taxon>
        <taxon>Embryophyta</taxon>
        <taxon>Tracheophyta</taxon>
        <taxon>Spermatophyta</taxon>
        <taxon>Magnoliopsida</taxon>
        <taxon>eudicotyledons</taxon>
        <taxon>Gunneridae</taxon>
        <taxon>Pentapetalae</taxon>
        <taxon>rosids</taxon>
        <taxon>malvids</taxon>
        <taxon>Brassicales</taxon>
        <taxon>Brassicaceae</taxon>
        <taxon>Arabideae</taxon>
        <taxon>Arabis</taxon>
    </lineage>
</organism>
<dbReference type="Proteomes" id="UP000029120">
    <property type="component" value="Unassembled WGS sequence"/>
</dbReference>
<dbReference type="OrthoDB" id="1932220at2759"/>
<comment type="similarity">
    <text evidence="1">Belongs to the plant acyltransferase family.</text>
</comment>
<dbReference type="EMBL" id="KL983452">
    <property type="protein sequence ID" value="KFK22994.1"/>
    <property type="molecule type" value="Genomic_DNA"/>
</dbReference>
<accession>A0A087FZE2</accession>
<evidence type="ECO:0000256" key="2">
    <source>
        <dbReference type="ARBA" id="ARBA00022679"/>
    </source>
</evidence>
<keyword evidence="5" id="KW-1185">Reference proteome</keyword>
<name>A0A087FZE2_ARAAL</name>
<evidence type="ECO:0000256" key="3">
    <source>
        <dbReference type="ARBA" id="ARBA00023315"/>
    </source>
</evidence>
<dbReference type="Pfam" id="PF02458">
    <property type="entry name" value="Transferase"/>
    <property type="match status" value="1"/>
</dbReference>
<protein>
    <submittedName>
        <fullName evidence="4">Uncharacterized protein</fullName>
    </submittedName>
</protein>
<keyword evidence="2" id="KW-0808">Transferase</keyword>
<reference evidence="5" key="1">
    <citation type="journal article" date="2015" name="Nat. Plants">
        <title>Genome expansion of Arabis alpina linked with retrotransposition and reduced symmetric DNA methylation.</title>
        <authorList>
            <person name="Willing E.M."/>
            <person name="Rawat V."/>
            <person name="Mandakova T."/>
            <person name="Maumus F."/>
            <person name="James G.V."/>
            <person name="Nordstroem K.J."/>
            <person name="Becker C."/>
            <person name="Warthmann N."/>
            <person name="Chica C."/>
            <person name="Szarzynska B."/>
            <person name="Zytnicki M."/>
            <person name="Albani M.C."/>
            <person name="Kiefer C."/>
            <person name="Bergonzi S."/>
            <person name="Castaings L."/>
            <person name="Mateos J.L."/>
            <person name="Berns M.C."/>
            <person name="Bujdoso N."/>
            <person name="Piofczyk T."/>
            <person name="de Lorenzo L."/>
            <person name="Barrero-Sicilia C."/>
            <person name="Mateos I."/>
            <person name="Piednoel M."/>
            <person name="Hagmann J."/>
            <person name="Chen-Min-Tao R."/>
            <person name="Iglesias-Fernandez R."/>
            <person name="Schuster S.C."/>
            <person name="Alonso-Blanco C."/>
            <person name="Roudier F."/>
            <person name="Carbonero P."/>
            <person name="Paz-Ares J."/>
            <person name="Davis S.J."/>
            <person name="Pecinka A."/>
            <person name="Quesneville H."/>
            <person name="Colot V."/>
            <person name="Lysak M.A."/>
            <person name="Weigel D."/>
            <person name="Coupland G."/>
            <person name="Schneeberger K."/>
        </authorList>
    </citation>
    <scope>NUCLEOTIDE SEQUENCE [LARGE SCALE GENOMIC DNA]</scope>
    <source>
        <strain evidence="5">cv. Pajares</strain>
    </source>
</reference>
<dbReference type="OMA" id="YKANDED"/>
<dbReference type="eggNOG" id="ENOG502QQQA">
    <property type="taxonomic scope" value="Eukaryota"/>
</dbReference>
<dbReference type="GO" id="GO:0016746">
    <property type="term" value="F:acyltransferase activity"/>
    <property type="evidence" value="ECO:0007669"/>
    <property type="project" value="UniProtKB-KW"/>
</dbReference>
<dbReference type="Gramene" id="KFK22994">
    <property type="protein sequence ID" value="KFK22994"/>
    <property type="gene ID" value="AALP_AAs50735U000200"/>
</dbReference>
<sequence>MEQVKIEVIRREVVKPSLPSPQDRLRLSIFDLSLPAYVPIIFFYKAEDLVSVSPEIITRNLKSSLSETLSRFYPLAGRVEGVSINCNDEGVVFTEARTDLLLPEFLKNININSLDRFSPTSPGDSPNEWPLLCVMVTFFGSGSGVAVSVSFSHMICDAPSMLTFLKNWATTAAKGKSNDPIHFAETTIYPPPPPPHVSLPSPSMDHKKANLTSKFVINRFVFESSRIAELKRKAASETVPVPTRVEAISALIWRCARNALRSNLLVPRPTLMLQAMNLRLRIPSTVLSRDAVGNLQTTFFLKKGAESDLEICETVATFRKAKEEVNDMIKENLQGSTLGQYLLRAMGLYETEVKPEIDRCSMSSWCRMPFYEVDFGWGSPVWIGLIFDNPRVRIAWLIDSKDGEGVEACIILPEQDMSVFIRDQEFLAYAILNPPVLT</sequence>
<dbReference type="PANTHER" id="PTHR31623:SF119">
    <property type="entry name" value="BAHD ACYLTRANSFERASE BIA1"/>
    <property type="match status" value="1"/>
</dbReference>
<evidence type="ECO:0000313" key="5">
    <source>
        <dbReference type="Proteomes" id="UP000029120"/>
    </source>
</evidence>
<dbReference type="AlphaFoldDB" id="A0A087FZE2"/>
<dbReference type="InterPro" id="IPR023213">
    <property type="entry name" value="CAT-like_dom_sf"/>
</dbReference>
<dbReference type="PANTHER" id="PTHR31623">
    <property type="entry name" value="F21J9.9"/>
    <property type="match status" value="1"/>
</dbReference>
<keyword evidence="3" id="KW-0012">Acyltransferase</keyword>
<proteinExistence type="inferred from homology"/>
<evidence type="ECO:0000313" key="4">
    <source>
        <dbReference type="EMBL" id="KFK22994.1"/>
    </source>
</evidence>
<evidence type="ECO:0000256" key="1">
    <source>
        <dbReference type="ARBA" id="ARBA00009861"/>
    </source>
</evidence>